<dbReference type="Proteomes" id="UP000257554">
    <property type="component" value="Segment"/>
</dbReference>
<protein>
    <submittedName>
        <fullName evidence="1">Uncharacterized protein</fullName>
    </submittedName>
</protein>
<dbReference type="EMBL" id="MH616963">
    <property type="protein sequence ID" value="AXH74507.1"/>
    <property type="molecule type" value="Genomic_DNA"/>
</dbReference>
<accession>A0A345MT07</accession>
<evidence type="ECO:0000313" key="1">
    <source>
        <dbReference type="EMBL" id="AXH74507.1"/>
    </source>
</evidence>
<proteinExistence type="predicted"/>
<dbReference type="RefSeq" id="YP_010097684.1">
    <property type="nucleotide sequence ID" value="NC_055760.1"/>
</dbReference>
<reference evidence="1 2" key="1">
    <citation type="submission" date="2018-07" db="EMBL/GenBank/DDBJ databases">
        <title>Uncovering a Universe of Circular DNA Viruses in Animal Metagenomes.</title>
        <authorList>
            <person name="Tisza M."/>
            <person name="Buck C."/>
            <person name="Pastrana D."/>
            <person name="Welch N."/>
            <person name="Peretti A."/>
        </authorList>
    </citation>
    <scope>NUCLEOTIDE SEQUENCE [LARGE SCALE GENOMIC DNA]</scope>
    <source>
        <strain evidence="1">Ctbg_1</strain>
    </source>
</reference>
<keyword evidence="2" id="KW-1185">Reference proteome</keyword>
<evidence type="ECO:0000313" key="2">
    <source>
        <dbReference type="Proteomes" id="UP000257554"/>
    </source>
</evidence>
<sequence length="131" mass="15781">MFNIIKYLINFPFIFSSRNSFCIRFYSHERNGLIFTSISISFIRSENNTNSRYRKTIERRHTRSIFTNSNHLYTNFINMTKEETIRKSHLMVKFKTSCTTSTTYATTRTFNSWYISCFRSCYIISSFCHNF</sequence>
<name>A0A345MT07_9CAUD</name>
<dbReference type="GeneID" id="76971823"/>
<organism evidence="1 2">
    <name type="scientific">crAssphage sp. isolate ctbg_1</name>
    <dbReference type="NCBI Taxonomy" id="2989854"/>
    <lineage>
        <taxon>Viruses</taxon>
        <taxon>Duplodnaviria</taxon>
        <taxon>Heunggongvirae</taxon>
        <taxon>Uroviricota</taxon>
        <taxon>Caudoviricetes</taxon>
        <taxon>Crassvirales</taxon>
        <taxon>Intestiviridae</taxon>
        <taxon>Crudevirinae</taxon>
        <taxon>Whopevirus</taxon>
        <taxon>Whopevirus animalis</taxon>
    </lineage>
</organism>